<dbReference type="EMBL" id="JEMT01013099">
    <property type="protein sequence ID" value="EXX74225.1"/>
    <property type="molecule type" value="Genomic_DNA"/>
</dbReference>
<dbReference type="PANTHER" id="PTHR45756:SF1">
    <property type="entry name" value="PROTEIN KINASE DOMAIN CONTAINING PROTEIN"/>
    <property type="match status" value="1"/>
</dbReference>
<evidence type="ECO:0000313" key="3">
    <source>
        <dbReference type="Proteomes" id="UP000022910"/>
    </source>
</evidence>
<comment type="caution">
    <text evidence="2">The sequence shown here is derived from an EMBL/GenBank/DDBJ whole genome shotgun (WGS) entry which is preliminary data.</text>
</comment>
<protein>
    <submittedName>
        <fullName evidence="2">Sps1p</fullName>
    </submittedName>
</protein>
<dbReference type="InterPro" id="IPR000719">
    <property type="entry name" value="Prot_kinase_dom"/>
</dbReference>
<dbReference type="PRINTS" id="PR00109">
    <property type="entry name" value="TYRKINASE"/>
</dbReference>
<dbReference type="InterPro" id="IPR053215">
    <property type="entry name" value="TKL_Ser/Thr_kinase"/>
</dbReference>
<keyword evidence="3" id="KW-1185">Reference proteome</keyword>
<dbReference type="GO" id="GO:0005524">
    <property type="term" value="F:ATP binding"/>
    <property type="evidence" value="ECO:0007669"/>
    <property type="project" value="InterPro"/>
</dbReference>
<organism evidence="2 3">
    <name type="scientific">Rhizophagus irregularis (strain DAOM 197198w)</name>
    <name type="common">Glomus intraradices</name>
    <dbReference type="NCBI Taxonomy" id="1432141"/>
    <lineage>
        <taxon>Eukaryota</taxon>
        <taxon>Fungi</taxon>
        <taxon>Fungi incertae sedis</taxon>
        <taxon>Mucoromycota</taxon>
        <taxon>Glomeromycotina</taxon>
        <taxon>Glomeromycetes</taxon>
        <taxon>Glomerales</taxon>
        <taxon>Glomeraceae</taxon>
        <taxon>Rhizophagus</taxon>
    </lineage>
</organism>
<proteinExistence type="predicted"/>
<evidence type="ECO:0000259" key="1">
    <source>
        <dbReference type="PROSITE" id="PS50011"/>
    </source>
</evidence>
<dbReference type="HOGENOM" id="CLU_000288_7_34_1"/>
<feature type="domain" description="Protein kinase" evidence="1">
    <location>
        <begin position="306"/>
        <end position="576"/>
    </location>
</feature>
<evidence type="ECO:0000313" key="2">
    <source>
        <dbReference type="EMBL" id="EXX74225.1"/>
    </source>
</evidence>
<dbReference type="AlphaFoldDB" id="A0A015K3R4"/>
<dbReference type="SMR" id="A0A015K3R4"/>
<dbReference type="PANTHER" id="PTHR45756">
    <property type="entry name" value="PALMITOYLTRANSFERASE"/>
    <property type="match status" value="1"/>
</dbReference>
<dbReference type="PROSITE" id="PS50011">
    <property type="entry name" value="PROTEIN_KINASE_DOM"/>
    <property type="match status" value="1"/>
</dbReference>
<dbReference type="Gene3D" id="1.10.510.10">
    <property type="entry name" value="Transferase(Phosphotransferase) domain 1"/>
    <property type="match status" value="1"/>
</dbReference>
<gene>
    <name evidence="2" type="ORF">RirG_053070</name>
</gene>
<dbReference type="Pfam" id="PF07714">
    <property type="entry name" value="PK_Tyr_Ser-Thr"/>
    <property type="match status" value="1"/>
</dbReference>
<accession>A0A015K3R4</accession>
<reference evidence="2 3" key="1">
    <citation type="submission" date="2014-02" db="EMBL/GenBank/DDBJ databases">
        <title>Single nucleus genome sequencing reveals high similarity among nuclei of an endomycorrhizal fungus.</title>
        <authorList>
            <person name="Lin K."/>
            <person name="Geurts R."/>
            <person name="Zhang Z."/>
            <person name="Limpens E."/>
            <person name="Saunders D.G."/>
            <person name="Mu D."/>
            <person name="Pang E."/>
            <person name="Cao H."/>
            <person name="Cha H."/>
            <person name="Lin T."/>
            <person name="Zhou Q."/>
            <person name="Shang Y."/>
            <person name="Li Y."/>
            <person name="Ivanov S."/>
            <person name="Sharma T."/>
            <person name="Velzen R.V."/>
            <person name="Ruijter N.D."/>
            <person name="Aanen D.K."/>
            <person name="Win J."/>
            <person name="Kamoun S."/>
            <person name="Bisseling T."/>
            <person name="Huang S."/>
        </authorList>
    </citation>
    <scope>NUCLEOTIDE SEQUENCE [LARGE SCALE GENOMIC DNA]</scope>
    <source>
        <strain evidence="3">DAOM197198w</strain>
    </source>
</reference>
<name>A0A015K3R4_RHIIW</name>
<dbReference type="InterPro" id="IPR011009">
    <property type="entry name" value="Kinase-like_dom_sf"/>
</dbReference>
<dbReference type="GO" id="GO:0004672">
    <property type="term" value="F:protein kinase activity"/>
    <property type="evidence" value="ECO:0007669"/>
    <property type="project" value="InterPro"/>
</dbReference>
<dbReference type="InterPro" id="IPR001245">
    <property type="entry name" value="Ser-Thr/Tyr_kinase_cat_dom"/>
</dbReference>
<dbReference type="SUPFAM" id="SSF56112">
    <property type="entry name" value="Protein kinase-like (PK-like)"/>
    <property type="match status" value="1"/>
</dbReference>
<dbReference type="Proteomes" id="UP000022910">
    <property type="component" value="Unassembled WGS sequence"/>
</dbReference>
<sequence>MNTDNNSFDPTPGLKSSPVPVLFIPFKDNEDKCNYCANKYSMTLKFEQKYCKNCLYWHIQYTKNTTNNTYLDVNISTNNSQCTEHKAIRNNFYTRNIQEWCEYCSEILYFRQVIPNNLSTNEFFFSESYVHYISKGFELYDKRSGCYQISPGWVESTLNKEPISILHLPWWDNYTQCVVCTRKLKYVNQVSESYYCQKWCSCCFTIYTGCRYCLTTNIIFGITDQSQCKKCKRVSFINIDTTNIISGNYIIDEFLASTRIDSNNQRLIANYVNNDTNLNPLNVYLFIRNLFSTEKQIIEWIPYSQIKNFKKIAEGGFSIIYKAIWSDGTHDLDVAVKEISNSQNISKYVKYVLNELKSLYYLYDFNNNIIGCYGISQNPLTKEYMLIMEYAKSGCLWDYLQKYFANITWQQKITTLTDISSGLQVIHRNNFVHRDIHGGNILFSNLRKYGLANGLKCWKIGDFGLSQSANSTLSNNGIYGVIPYIAPEVFKCFKFSKESDIYSLGMIMWELTTGYKPFANVEHNVNLIYEIIDGKRPEITNDTPEWYANLMKKCWDSNPLKRPDIREVCCTVTKWYQLTSEWVYSGIPFNDPVDSADSIETINQAEKMRLELIRSKKLGPESIEKSHPKTVFTSRALSSLISKSLTLDFSSRNLFNLKQEYITKEYEFDINNIQSLSTNNISSVQNSFNSQRQNAYFSKPLSKLVTIITTNSSRKRNIEELNFKTQNSRKHTKTDNSD</sequence>